<feature type="signal peptide" evidence="1">
    <location>
        <begin position="1"/>
        <end position="18"/>
    </location>
</feature>
<comment type="caution">
    <text evidence="2">The sequence shown here is derived from an EMBL/GenBank/DDBJ whole genome shotgun (WGS) entry which is preliminary data.</text>
</comment>
<keyword evidence="3" id="KW-1185">Reference proteome</keyword>
<protein>
    <submittedName>
        <fullName evidence="2">Uncharacterized protein</fullName>
    </submittedName>
</protein>
<evidence type="ECO:0000313" key="2">
    <source>
        <dbReference type="EMBL" id="TWU20359.1"/>
    </source>
</evidence>
<sequence length="123" mass="12866" precursor="true">MWSLAAIALTARAFAVLAAVALICADAFYFPFVAAGFAFVFVLFEYVNTADPATDGSTAFVPGEAKTGDAHIFAGDFPAGFLFCANHIFGTADWFTGAGCRTAVAAGRGVDQIVLDWFVLHGS</sequence>
<accession>A0A5C6CBZ9</accession>
<proteinExistence type="predicted"/>
<evidence type="ECO:0000313" key="3">
    <source>
        <dbReference type="Proteomes" id="UP000318437"/>
    </source>
</evidence>
<dbReference type="AlphaFoldDB" id="A0A5C6CBZ9"/>
<feature type="chain" id="PRO_5023150581" evidence="1">
    <location>
        <begin position="19"/>
        <end position="123"/>
    </location>
</feature>
<dbReference type="EMBL" id="SJPS01000015">
    <property type="protein sequence ID" value="TWU20359.1"/>
    <property type="molecule type" value="Genomic_DNA"/>
</dbReference>
<keyword evidence="1" id="KW-0732">Signal</keyword>
<evidence type="ECO:0000256" key="1">
    <source>
        <dbReference type="SAM" id="SignalP"/>
    </source>
</evidence>
<reference evidence="2 3" key="1">
    <citation type="submission" date="2019-02" db="EMBL/GenBank/DDBJ databases">
        <title>Deep-cultivation of Planctomycetes and their phenomic and genomic characterization uncovers novel biology.</title>
        <authorList>
            <person name="Wiegand S."/>
            <person name="Jogler M."/>
            <person name="Boedeker C."/>
            <person name="Pinto D."/>
            <person name="Vollmers J."/>
            <person name="Rivas-Marin E."/>
            <person name="Kohn T."/>
            <person name="Peeters S.H."/>
            <person name="Heuer A."/>
            <person name="Rast P."/>
            <person name="Oberbeckmann S."/>
            <person name="Bunk B."/>
            <person name="Jeske O."/>
            <person name="Meyerdierks A."/>
            <person name="Storesund J.E."/>
            <person name="Kallscheuer N."/>
            <person name="Luecker S."/>
            <person name="Lage O.M."/>
            <person name="Pohl T."/>
            <person name="Merkel B.J."/>
            <person name="Hornburger P."/>
            <person name="Mueller R.-W."/>
            <person name="Bruemmer F."/>
            <person name="Labrenz M."/>
            <person name="Spormann A.M."/>
            <person name="Op Den Camp H."/>
            <person name="Overmann J."/>
            <person name="Amann R."/>
            <person name="Jetten M.S.M."/>
            <person name="Mascher T."/>
            <person name="Medema M.H."/>
            <person name="Devos D.P."/>
            <person name="Kaster A.-K."/>
            <person name="Ovreas L."/>
            <person name="Rohde M."/>
            <person name="Galperin M.Y."/>
            <person name="Jogler C."/>
        </authorList>
    </citation>
    <scope>NUCLEOTIDE SEQUENCE [LARGE SCALE GENOMIC DNA]</scope>
    <source>
        <strain evidence="2 3">Pla144</strain>
    </source>
</reference>
<dbReference type="Proteomes" id="UP000318437">
    <property type="component" value="Unassembled WGS sequence"/>
</dbReference>
<gene>
    <name evidence="2" type="ORF">Pla144_49340</name>
</gene>
<name>A0A5C6CBZ9_9BACT</name>
<organism evidence="2 3">
    <name type="scientific">Bythopirellula polymerisocia</name>
    <dbReference type="NCBI Taxonomy" id="2528003"/>
    <lineage>
        <taxon>Bacteria</taxon>
        <taxon>Pseudomonadati</taxon>
        <taxon>Planctomycetota</taxon>
        <taxon>Planctomycetia</taxon>
        <taxon>Pirellulales</taxon>
        <taxon>Lacipirellulaceae</taxon>
        <taxon>Bythopirellula</taxon>
    </lineage>
</organism>